<evidence type="ECO:0000256" key="1">
    <source>
        <dbReference type="ARBA" id="ARBA00006941"/>
    </source>
</evidence>
<protein>
    <recommendedName>
        <fullName evidence="2">Casein kinase II subunit beta</fullName>
        <shortName evidence="2">CK II beta</shortName>
    </recommendedName>
</protein>
<evidence type="ECO:0000313" key="4">
    <source>
        <dbReference type="WBParaSite" id="SVE_1856600.1"/>
    </source>
</evidence>
<dbReference type="Proteomes" id="UP000035680">
    <property type="component" value="Unassembled WGS sequence"/>
</dbReference>
<dbReference type="Pfam" id="PF01214">
    <property type="entry name" value="CK_II_beta"/>
    <property type="match status" value="1"/>
</dbReference>
<dbReference type="InterPro" id="IPR016149">
    <property type="entry name" value="Casein_kin_II_reg-sub_N"/>
</dbReference>
<dbReference type="STRING" id="75913.A0A0K0G1H5"/>
<dbReference type="PRINTS" id="PR00472">
    <property type="entry name" value="CASNKINASEII"/>
</dbReference>
<comment type="similarity">
    <text evidence="1 2">Belongs to the casein kinase 2 subunit beta family.</text>
</comment>
<keyword evidence="3" id="KW-1185">Reference proteome</keyword>
<dbReference type="WBParaSite" id="SVE_1856600.1">
    <property type="protein sequence ID" value="SVE_1856600.1"/>
    <property type="gene ID" value="SVE_1856600"/>
</dbReference>
<dbReference type="SUPFAM" id="SSF57798">
    <property type="entry name" value="Casein kinase II beta subunit"/>
    <property type="match status" value="2"/>
</dbReference>
<organism evidence="3 4">
    <name type="scientific">Strongyloides venezuelensis</name>
    <name type="common">Threadworm</name>
    <dbReference type="NCBI Taxonomy" id="75913"/>
    <lineage>
        <taxon>Eukaryota</taxon>
        <taxon>Metazoa</taxon>
        <taxon>Ecdysozoa</taxon>
        <taxon>Nematoda</taxon>
        <taxon>Chromadorea</taxon>
        <taxon>Rhabditida</taxon>
        <taxon>Tylenchina</taxon>
        <taxon>Panagrolaimomorpha</taxon>
        <taxon>Strongyloidoidea</taxon>
        <taxon>Strongyloididae</taxon>
        <taxon>Strongyloides</taxon>
    </lineage>
</organism>
<sequence>MSCVKYNFVERHLSKRCNKWLVKVPDEFFTDKFNLVGIYDILGIRSLERALSLIINNNEEIEEHDFTSIEKNASFLYGLVHARYITTPEGLDDMKRKYVKNDFGRCLKVSCFNQAMLPIGLHDTPSHEEVKMYCPKCEDVFHPEVESEMEDEDEDEGLSEDGSEDSYYYIDESFCDGAFFGTGFPQFFFFQFPFLRPEKKE</sequence>
<dbReference type="InterPro" id="IPR035991">
    <property type="entry name" value="Casein_kinase_II_beta-like"/>
</dbReference>
<accession>A0A0K0G1H5</accession>
<dbReference type="Gene3D" id="2.20.25.20">
    <property type="match status" value="1"/>
</dbReference>
<dbReference type="GO" id="GO:0005956">
    <property type="term" value="C:protein kinase CK2 complex"/>
    <property type="evidence" value="ECO:0007669"/>
    <property type="project" value="UniProtKB-UniRule"/>
</dbReference>
<reference evidence="3" key="1">
    <citation type="submission" date="2014-07" db="EMBL/GenBank/DDBJ databases">
        <authorList>
            <person name="Martin A.A"/>
            <person name="De Silva N."/>
        </authorList>
    </citation>
    <scope>NUCLEOTIDE SEQUENCE</scope>
</reference>
<comment type="subunit">
    <text evidence="2">Tetramer of two alpha and two beta subunits.</text>
</comment>
<dbReference type="GO" id="GO:0005737">
    <property type="term" value="C:cytoplasm"/>
    <property type="evidence" value="ECO:0007669"/>
    <property type="project" value="TreeGrafter"/>
</dbReference>
<dbReference type="PANTHER" id="PTHR11740">
    <property type="entry name" value="CASEIN KINASE II SUBUNIT BETA"/>
    <property type="match status" value="1"/>
</dbReference>
<proteinExistence type="inferred from homology"/>
<name>A0A0K0G1H5_STRVS</name>
<dbReference type="Gene3D" id="1.10.1820.10">
    <property type="entry name" value="protein kinase ck2 holoenzyme, chain C, domain 1"/>
    <property type="match status" value="1"/>
</dbReference>
<reference evidence="4" key="2">
    <citation type="submission" date="2015-08" db="UniProtKB">
        <authorList>
            <consortium name="WormBaseParasite"/>
        </authorList>
    </citation>
    <scope>IDENTIFICATION</scope>
</reference>
<dbReference type="InterPro" id="IPR000704">
    <property type="entry name" value="Casein_kinase_II_reg-sub"/>
</dbReference>
<dbReference type="PANTHER" id="PTHR11740:SF0">
    <property type="entry name" value="CASEIN KINASE II SUBUNIT BETA"/>
    <property type="match status" value="1"/>
</dbReference>
<evidence type="ECO:0000256" key="2">
    <source>
        <dbReference type="RuleBase" id="RU361268"/>
    </source>
</evidence>
<evidence type="ECO:0000313" key="3">
    <source>
        <dbReference type="Proteomes" id="UP000035680"/>
    </source>
</evidence>
<dbReference type="GO" id="GO:0019887">
    <property type="term" value="F:protein kinase regulator activity"/>
    <property type="evidence" value="ECO:0007669"/>
    <property type="project" value="InterPro"/>
</dbReference>
<dbReference type="AlphaFoldDB" id="A0A0K0G1H5"/>
<dbReference type="FunFam" id="2.20.25.20:FF:000001">
    <property type="entry name" value="Casein kinase II subunit beta"/>
    <property type="match status" value="1"/>
</dbReference>
<dbReference type="SMART" id="SM01085">
    <property type="entry name" value="CK_II_beta"/>
    <property type="match status" value="1"/>
</dbReference>